<sequence>MRVLTSITLFLSFILFGCGSGNGSDQKSTTEKQQSEPKKQEMRIVTLNGAITEIIAAAGETDKIVGVDVTSNYPQEVQKLPKVGHNMKIQAEGILSLEPTHVLGNEGNIKPEVREQLKQSGVELIMFPERDYSVEGTNKLVKDVCEAIDKPEKSSEIISSIKTDLTKLNNFEEKPKVLFIYARGAGTTMIGGTKTPMNTIIEIAGGENAITEIEEYQPLTSEALVEANPDAVLLFNSGAGSLNGSAGILKLPGMKATTAGKNKNFIVMDGALLSNFGPRVGKAALELNQKLSEI</sequence>
<dbReference type="InterPro" id="IPR050902">
    <property type="entry name" value="ABC_Transporter_SBP"/>
</dbReference>
<evidence type="ECO:0000313" key="3">
    <source>
        <dbReference type="EMBL" id="KAB1062020.1"/>
    </source>
</evidence>
<evidence type="ECO:0000256" key="1">
    <source>
        <dbReference type="SAM" id="SignalP"/>
    </source>
</evidence>
<dbReference type="Proteomes" id="UP000435357">
    <property type="component" value="Unassembled WGS sequence"/>
</dbReference>
<dbReference type="Gene3D" id="3.40.50.1980">
    <property type="entry name" value="Nitrogenase molybdenum iron protein domain"/>
    <property type="match status" value="2"/>
</dbReference>
<dbReference type="RefSeq" id="WP_151170043.1">
    <property type="nucleotide sequence ID" value="NZ_WACR01000013.1"/>
</dbReference>
<feature type="signal peptide" evidence="1">
    <location>
        <begin position="1"/>
        <end position="23"/>
    </location>
</feature>
<dbReference type="PANTHER" id="PTHR30535">
    <property type="entry name" value="VITAMIN B12-BINDING PROTEIN"/>
    <property type="match status" value="1"/>
</dbReference>
<name>A0A6N6M3K3_9FLAO</name>
<dbReference type="PANTHER" id="PTHR30535:SF4">
    <property type="entry name" value="HEMIN-BINDING PERIPLASMIC PROTEIN HMUT"/>
    <property type="match status" value="1"/>
</dbReference>
<dbReference type="OrthoDB" id="9797736at2"/>
<evidence type="ECO:0000259" key="2">
    <source>
        <dbReference type="PROSITE" id="PS50983"/>
    </source>
</evidence>
<evidence type="ECO:0000313" key="4">
    <source>
        <dbReference type="Proteomes" id="UP000435357"/>
    </source>
</evidence>
<organism evidence="3 4">
    <name type="scientific">Salibacter halophilus</name>
    <dbReference type="NCBI Taxonomy" id="1803916"/>
    <lineage>
        <taxon>Bacteria</taxon>
        <taxon>Pseudomonadati</taxon>
        <taxon>Bacteroidota</taxon>
        <taxon>Flavobacteriia</taxon>
        <taxon>Flavobacteriales</taxon>
        <taxon>Salibacteraceae</taxon>
        <taxon>Salibacter</taxon>
    </lineage>
</organism>
<dbReference type="InterPro" id="IPR002491">
    <property type="entry name" value="ABC_transptr_periplasmic_BD"/>
</dbReference>
<keyword evidence="4" id="KW-1185">Reference proteome</keyword>
<dbReference type="AlphaFoldDB" id="A0A6N6M3K3"/>
<keyword evidence="1" id="KW-0732">Signal</keyword>
<dbReference type="PROSITE" id="PS51257">
    <property type="entry name" value="PROKAR_LIPOPROTEIN"/>
    <property type="match status" value="1"/>
</dbReference>
<dbReference type="SUPFAM" id="SSF53807">
    <property type="entry name" value="Helical backbone' metal receptor"/>
    <property type="match status" value="1"/>
</dbReference>
<dbReference type="Pfam" id="PF01497">
    <property type="entry name" value="Peripla_BP_2"/>
    <property type="match status" value="1"/>
</dbReference>
<comment type="caution">
    <text evidence="3">The sequence shown here is derived from an EMBL/GenBank/DDBJ whole genome shotgun (WGS) entry which is preliminary data.</text>
</comment>
<accession>A0A6N6M3K3</accession>
<protein>
    <submittedName>
        <fullName evidence="3">ABC transporter substrate-binding protein</fullName>
    </submittedName>
</protein>
<feature type="domain" description="Fe/B12 periplasmic-binding" evidence="2">
    <location>
        <begin position="43"/>
        <end position="294"/>
    </location>
</feature>
<proteinExistence type="predicted"/>
<dbReference type="PROSITE" id="PS50983">
    <property type="entry name" value="FE_B12_PBP"/>
    <property type="match status" value="1"/>
</dbReference>
<reference evidence="3 4" key="1">
    <citation type="submission" date="2019-09" db="EMBL/GenBank/DDBJ databases">
        <title>Genomes of Cryomorphaceae.</title>
        <authorList>
            <person name="Bowman J.P."/>
        </authorList>
    </citation>
    <scope>NUCLEOTIDE SEQUENCE [LARGE SCALE GENOMIC DNA]</scope>
    <source>
        <strain evidence="3 4">KCTC 52047</strain>
    </source>
</reference>
<dbReference type="EMBL" id="WACR01000013">
    <property type="protein sequence ID" value="KAB1062020.1"/>
    <property type="molecule type" value="Genomic_DNA"/>
</dbReference>
<feature type="chain" id="PRO_5027083084" evidence="1">
    <location>
        <begin position="24"/>
        <end position="294"/>
    </location>
</feature>
<gene>
    <name evidence="3" type="ORF">F3059_13160</name>
</gene>